<dbReference type="Proteomes" id="UP001152795">
    <property type="component" value="Unassembled WGS sequence"/>
</dbReference>
<protein>
    <recommendedName>
        <fullName evidence="1">Transposable element P transposase-like RNase H domain-containing protein</fullName>
    </recommendedName>
</protein>
<dbReference type="EMBL" id="CACRXK020002844">
    <property type="protein sequence ID" value="CAB3996313.1"/>
    <property type="molecule type" value="Genomic_DNA"/>
</dbReference>
<comment type="caution">
    <text evidence="2">The sequence shown here is derived from an EMBL/GenBank/DDBJ whole genome shotgun (WGS) entry which is preliminary data.</text>
</comment>
<evidence type="ECO:0000259" key="1">
    <source>
        <dbReference type="Pfam" id="PF21787"/>
    </source>
</evidence>
<accession>A0A7D9DXH1</accession>
<sequence length="843" mass="96946">MYYVLDLVWFSFRIITNFEYCEGEFLPVNALLESASEDNQNLNSARSLGMLIRDVWEGKVKKVSKGDNGAGYLNLRKRSFNELHKNNDIIRELTDKTVEDIRLLCADRPNWTIDSSLLAKKSIVLMHPLNPDRSEAVAIDGHRLTMEINLNMGRAPIMTISTCGREVSFSDIRGVDMAEVTLRTIDEAICILENASTCIGQAISPDDEYQFLKLEVAGSNVVTITSENLETHKRLVSTLCLLFRFRCKSCKHCAYTAKLHQNRCIKRKATSASTNCFPHKKCNIRFLDQMGLEEKISMQKKNLKKEFIRECRTNETEKIELVDEDHLDLMEIVRITDPADVPSNLKLLWEQQMKQLSVKSSNGHRWDPRIIRFVLDVYCKNPKALDAMREFLVLPSNRLIRYYKNSVSQDEGWNEEVISWCQKEAKRRNLRPEEYWGGLIMDEMKIQEDLQMTVKGGKHQLTGMVSLGGFYDAMKKIESQGDTKISIATHLLQFVFLSDGGFRFPIAHFPTAQCPATVLYMKFWEGVLQLRRAGFIIYFALCDGGDANRQFFKMHFSNCHPCDLHFVGYNMMTEDPMVFLMDCKHNFKKLRNNVEKSSAHGTSRCLTLNGKNIFWSHWKEAYTWDQSSNSCHFHEKLKEDHFMLTPSSRMRNGLAEDVLDKKMLLLMKAYNDHLKKNDSENASRLDETITFLTHTSAMVELFSDKHTIFHVKDNRIIKLQGALQYFSNWKSRVSSPKEFLSAKTWFDMQSMILGFISMVKSKLARFPGSCIKPAIVNQDVVENHFCQLRGANGQNDNPTYQMVQGTQNSVIFGQTTISKKCNTGTTKSDSFAGLPKEKLFSRR</sequence>
<evidence type="ECO:0000313" key="3">
    <source>
        <dbReference type="Proteomes" id="UP001152795"/>
    </source>
</evidence>
<proteinExistence type="predicted"/>
<name>A0A7D9DXH1_PARCT</name>
<feature type="domain" description="Transposable element P transposase-like RNase H" evidence="1">
    <location>
        <begin position="411"/>
        <end position="553"/>
    </location>
</feature>
<dbReference type="OrthoDB" id="5987487at2759"/>
<keyword evidence="3" id="KW-1185">Reference proteome</keyword>
<evidence type="ECO:0000313" key="2">
    <source>
        <dbReference type="EMBL" id="CAB3996313.1"/>
    </source>
</evidence>
<dbReference type="Pfam" id="PF21787">
    <property type="entry name" value="TNP-like_RNaseH_N"/>
    <property type="match status" value="1"/>
</dbReference>
<gene>
    <name evidence="2" type="ORF">PACLA_8A049788</name>
</gene>
<dbReference type="AlphaFoldDB" id="A0A7D9DXH1"/>
<dbReference type="InterPro" id="IPR048365">
    <property type="entry name" value="TNP-like_RNaseH_N"/>
</dbReference>
<organism evidence="2 3">
    <name type="scientific">Paramuricea clavata</name>
    <name type="common">Red gorgonian</name>
    <name type="synonym">Violescent sea-whip</name>
    <dbReference type="NCBI Taxonomy" id="317549"/>
    <lineage>
        <taxon>Eukaryota</taxon>
        <taxon>Metazoa</taxon>
        <taxon>Cnidaria</taxon>
        <taxon>Anthozoa</taxon>
        <taxon>Octocorallia</taxon>
        <taxon>Malacalcyonacea</taxon>
        <taxon>Plexauridae</taxon>
        <taxon>Paramuricea</taxon>
    </lineage>
</organism>
<reference evidence="2" key="1">
    <citation type="submission" date="2020-04" db="EMBL/GenBank/DDBJ databases">
        <authorList>
            <person name="Alioto T."/>
            <person name="Alioto T."/>
            <person name="Gomez Garrido J."/>
        </authorList>
    </citation>
    <scope>NUCLEOTIDE SEQUENCE</scope>
    <source>
        <strain evidence="2">A484AB</strain>
    </source>
</reference>